<comment type="function">
    <text evidence="5">Serine peptidase whose precise substrate specificity remains unclear. Does not cleave peptides after a arginine or lysine residue. Regulates trans-Golgi network morphology and sorting by regulating the membrane binding of the AP-1 complex. May play a role in the regulation of synaptic vesicle exocytosis.</text>
</comment>
<proteinExistence type="inferred from homology"/>
<evidence type="ECO:0000256" key="3">
    <source>
        <dbReference type="ARBA" id="ARBA00022801"/>
    </source>
</evidence>
<dbReference type="InterPro" id="IPR001375">
    <property type="entry name" value="Peptidase_S9_cat"/>
</dbReference>
<dbReference type="AlphaFoldDB" id="A0AAD2FK07"/>
<evidence type="ECO:0000313" key="9">
    <source>
        <dbReference type="EMBL" id="CAJ1945263.1"/>
    </source>
</evidence>
<evidence type="ECO:0000256" key="1">
    <source>
        <dbReference type="ARBA" id="ARBA00005228"/>
    </source>
</evidence>
<keyword evidence="4 6" id="KW-0720">Serine protease</keyword>
<accession>A0AAD2FK07</accession>
<evidence type="ECO:0000256" key="4">
    <source>
        <dbReference type="ARBA" id="ARBA00022825"/>
    </source>
</evidence>
<sequence length="834" mass="93211">MMRQRLASNARFWVPLVTPKRSRVLKTCQTLTKSCASVGCYGSSSFNSSSASSQLNLHSRVYSSSPLCPQWPEQEDASHSFSEFRNNKSLSSQQWQDLEKEVIHTHDRLDQDLCQYTLRELLTKQQQFPPVTAPETGPTGIYTYQFQQDPNRPERMVYTRHTALVLAQENQVDQVVLYLEPSDQVLSMSLSVDESMIAYLIVRGGEDPSPKLCVRHVESGNEQELPVGELVAVEFGPTLSSSSTSDSGSSDYSIYLLGSDVKGRPDRVLVSAISVNKKEGSITSTEPATLLYQSNDPAVMVDVQRTKGCQYVAIRAMTKTTSEIFLTNGSSVVAKNTAAEVTFNDRGFLSSNLIPVISRTEHLQYHLDVSDQGDVFILAGGNDGEFRLLETTVDDLPLKAYELPKHEIYTAASDDDHAIYDIDLFQDYLVSYQRSKIDGLQRILVHDRQNPGHAKIIVPLPMIPEEESSMCYQLSPGGNMHFRSNQLCFKVESPVNAGGIYTFDFSTHELECIGESSTSYGFVERSERVMVPSEDGTMVPLSLVYREGSNGSVNKNMMNNKDDKDDSLFGKIFGSLGENEGRQQHSPTNIILMAYGSYGEPTDLEYNPWHAMLVQRGYVLAFAHTRGGGDLGREWYAQGCREHKVRSIEDLEACANYLRSRYHHGQTLGSDHGKLTAVTYSAGGVLVGAVMNRYPDLLDNVIMTNPFLDVYQTLKNPDLHLTQHEWDEFGSPLESKESAALIQSYCPISNLSFMSDCPKTLVIGTIDDENVPFWNAVIYAKKLRECIQDKDKVHLHLESVGGHHLGERRIHVSALEMAFIIQQCEGVEEDAELW</sequence>
<comment type="similarity">
    <text evidence="1 6">Belongs to the peptidase S9A family.</text>
</comment>
<dbReference type="EMBL" id="CAKOGP040001335">
    <property type="protein sequence ID" value="CAJ1945263.1"/>
    <property type="molecule type" value="Genomic_DNA"/>
</dbReference>
<dbReference type="InterPro" id="IPR002470">
    <property type="entry name" value="Peptidase_S9A"/>
</dbReference>
<dbReference type="GO" id="GO:0004252">
    <property type="term" value="F:serine-type endopeptidase activity"/>
    <property type="evidence" value="ECO:0007669"/>
    <property type="project" value="UniProtKB-UniRule"/>
</dbReference>
<feature type="domain" description="Peptidase S9A N-terminal" evidence="8">
    <location>
        <begin position="286"/>
        <end position="513"/>
    </location>
</feature>
<dbReference type="Gene3D" id="3.40.50.1820">
    <property type="entry name" value="alpha/beta hydrolase"/>
    <property type="match status" value="2"/>
</dbReference>
<name>A0AAD2FK07_9STRA</name>
<protein>
    <recommendedName>
        <fullName evidence="6">Prolyl endopeptidase</fullName>
        <ecNumber evidence="6">3.4.21.-</ecNumber>
    </recommendedName>
</protein>
<dbReference type="EC" id="3.4.21.-" evidence="6"/>
<dbReference type="PANTHER" id="PTHR11757:SF19">
    <property type="entry name" value="PROLYL ENDOPEPTIDASE-LIKE"/>
    <property type="match status" value="1"/>
</dbReference>
<dbReference type="PANTHER" id="PTHR11757">
    <property type="entry name" value="PROTEASE FAMILY S9A OLIGOPEPTIDASE"/>
    <property type="match status" value="1"/>
</dbReference>
<dbReference type="InterPro" id="IPR023302">
    <property type="entry name" value="Pept_S9A_N"/>
</dbReference>
<comment type="caution">
    <text evidence="9">The sequence shown here is derived from an EMBL/GenBank/DDBJ whole genome shotgun (WGS) entry which is preliminary data.</text>
</comment>
<keyword evidence="3 6" id="KW-0378">Hydrolase</keyword>
<gene>
    <name evidence="9" type="ORF">CYCCA115_LOCUS9407</name>
</gene>
<evidence type="ECO:0000256" key="5">
    <source>
        <dbReference type="ARBA" id="ARBA00045448"/>
    </source>
</evidence>
<dbReference type="SUPFAM" id="SSF53474">
    <property type="entry name" value="alpha/beta-Hydrolases"/>
    <property type="match status" value="1"/>
</dbReference>
<dbReference type="SUPFAM" id="SSF50993">
    <property type="entry name" value="Peptidase/esterase 'gauge' domain"/>
    <property type="match status" value="1"/>
</dbReference>
<dbReference type="Gene3D" id="2.130.10.120">
    <property type="entry name" value="Prolyl oligopeptidase, N-terminal domain"/>
    <property type="match status" value="1"/>
</dbReference>
<reference evidence="9" key="1">
    <citation type="submission" date="2023-08" db="EMBL/GenBank/DDBJ databases">
        <authorList>
            <person name="Audoor S."/>
            <person name="Bilcke G."/>
        </authorList>
    </citation>
    <scope>NUCLEOTIDE SEQUENCE</scope>
</reference>
<keyword evidence="2 6" id="KW-0645">Protease</keyword>
<dbReference type="InterPro" id="IPR029058">
    <property type="entry name" value="AB_hydrolase_fold"/>
</dbReference>
<organism evidence="9 10">
    <name type="scientific">Cylindrotheca closterium</name>
    <dbReference type="NCBI Taxonomy" id="2856"/>
    <lineage>
        <taxon>Eukaryota</taxon>
        <taxon>Sar</taxon>
        <taxon>Stramenopiles</taxon>
        <taxon>Ochrophyta</taxon>
        <taxon>Bacillariophyta</taxon>
        <taxon>Bacillariophyceae</taxon>
        <taxon>Bacillariophycidae</taxon>
        <taxon>Bacillariales</taxon>
        <taxon>Bacillariaceae</taxon>
        <taxon>Cylindrotheca</taxon>
    </lineage>
</organism>
<dbReference type="InterPro" id="IPR051543">
    <property type="entry name" value="Serine_Peptidase_S9A"/>
</dbReference>
<dbReference type="Pfam" id="PF00326">
    <property type="entry name" value="Peptidase_S9"/>
    <property type="match status" value="1"/>
</dbReference>
<dbReference type="GO" id="GO:0006508">
    <property type="term" value="P:proteolysis"/>
    <property type="evidence" value="ECO:0007669"/>
    <property type="project" value="UniProtKB-KW"/>
</dbReference>
<dbReference type="PRINTS" id="PR00862">
    <property type="entry name" value="PROLIGOPTASE"/>
</dbReference>
<dbReference type="Pfam" id="PF02897">
    <property type="entry name" value="Peptidase_S9_N"/>
    <property type="match status" value="1"/>
</dbReference>
<evidence type="ECO:0000256" key="2">
    <source>
        <dbReference type="ARBA" id="ARBA00022670"/>
    </source>
</evidence>
<keyword evidence="10" id="KW-1185">Reference proteome</keyword>
<evidence type="ECO:0000256" key="6">
    <source>
        <dbReference type="RuleBase" id="RU368024"/>
    </source>
</evidence>
<evidence type="ECO:0000259" key="8">
    <source>
        <dbReference type="Pfam" id="PF02897"/>
    </source>
</evidence>
<feature type="domain" description="Peptidase S9 prolyl oligopeptidase catalytic" evidence="7">
    <location>
        <begin position="610"/>
        <end position="823"/>
    </location>
</feature>
<dbReference type="Proteomes" id="UP001295423">
    <property type="component" value="Unassembled WGS sequence"/>
</dbReference>
<evidence type="ECO:0000259" key="7">
    <source>
        <dbReference type="Pfam" id="PF00326"/>
    </source>
</evidence>
<evidence type="ECO:0000313" key="10">
    <source>
        <dbReference type="Proteomes" id="UP001295423"/>
    </source>
</evidence>